<dbReference type="InterPro" id="IPR046300">
    <property type="entry name" value="DUF6415"/>
</dbReference>
<dbReference type="AlphaFoldDB" id="A0A2S9PVW4"/>
<reference evidence="1 2" key="1">
    <citation type="submission" date="2018-03" db="EMBL/GenBank/DDBJ databases">
        <title>Novel Streptomyces sp. from soil.</title>
        <authorList>
            <person name="Tan G.Y.A."/>
            <person name="Lee Z.Y."/>
        </authorList>
    </citation>
    <scope>NUCLEOTIDE SEQUENCE [LARGE SCALE GENOMIC DNA]</scope>
    <source>
        <strain evidence="1 2">ST5x</strain>
    </source>
</reference>
<dbReference type="Proteomes" id="UP000239322">
    <property type="component" value="Unassembled WGS sequence"/>
</dbReference>
<dbReference type="OrthoDB" id="4246477at2"/>
<evidence type="ECO:0000313" key="1">
    <source>
        <dbReference type="EMBL" id="PRH78562.1"/>
    </source>
</evidence>
<evidence type="ECO:0000313" key="2">
    <source>
        <dbReference type="Proteomes" id="UP000239322"/>
    </source>
</evidence>
<dbReference type="Pfam" id="PF19979">
    <property type="entry name" value="DUF6415"/>
    <property type="match status" value="1"/>
</dbReference>
<name>A0A2S9PVW4_9ACTN</name>
<proteinExistence type="predicted"/>
<sequence length="135" mass="14076">MHDHKSLPPPTAPPLGGSVPVDVATLRVTAGQALAVGDGAPGPGLSDLADALRGHVQLLVPEVRALARELPAEDAAAQAAKAGCDEAWRRLHTPRGFGPDAARHQVRRLARSVQSLCDHYETLNPPVDADGPAVR</sequence>
<accession>A0A2S9PVW4</accession>
<keyword evidence="2" id="KW-1185">Reference proteome</keyword>
<protein>
    <submittedName>
        <fullName evidence="1">Uncharacterized protein</fullName>
    </submittedName>
</protein>
<dbReference type="EMBL" id="PVLV01000197">
    <property type="protein sequence ID" value="PRH78562.1"/>
    <property type="molecule type" value="Genomic_DNA"/>
</dbReference>
<dbReference type="RefSeq" id="WP_105869271.1">
    <property type="nucleotide sequence ID" value="NZ_PVLV01000197.1"/>
</dbReference>
<gene>
    <name evidence="1" type="ORF">C6N75_14265</name>
</gene>
<organism evidence="1 2">
    <name type="scientific">Streptomyces solincola</name>
    <dbReference type="NCBI Taxonomy" id="2100817"/>
    <lineage>
        <taxon>Bacteria</taxon>
        <taxon>Bacillati</taxon>
        <taxon>Actinomycetota</taxon>
        <taxon>Actinomycetes</taxon>
        <taxon>Kitasatosporales</taxon>
        <taxon>Streptomycetaceae</taxon>
        <taxon>Streptomyces</taxon>
    </lineage>
</organism>
<comment type="caution">
    <text evidence="1">The sequence shown here is derived from an EMBL/GenBank/DDBJ whole genome shotgun (WGS) entry which is preliminary data.</text>
</comment>